<dbReference type="Gene3D" id="3.40.50.720">
    <property type="entry name" value="NAD(P)-binding Rossmann-like Domain"/>
    <property type="match status" value="1"/>
</dbReference>
<organism evidence="1 2">
    <name type="scientific">Streptomyces filamentosus NRRL 15998</name>
    <dbReference type="NCBI Taxonomy" id="457431"/>
    <lineage>
        <taxon>Bacteria</taxon>
        <taxon>Bacillati</taxon>
        <taxon>Actinomycetota</taxon>
        <taxon>Actinomycetes</taxon>
        <taxon>Kitasatosporales</taxon>
        <taxon>Streptomycetaceae</taxon>
        <taxon>Streptomyces</taxon>
    </lineage>
</organism>
<evidence type="ECO:0000313" key="2">
    <source>
        <dbReference type="Proteomes" id="UP000003986"/>
    </source>
</evidence>
<evidence type="ECO:0000313" key="1">
    <source>
        <dbReference type="EMBL" id="EFE75669.2"/>
    </source>
</evidence>
<proteinExistence type="predicted"/>
<gene>
    <name evidence="1" type="ORF">SSGG_03035</name>
</gene>
<name>D6APH2_STRFL</name>
<protein>
    <submittedName>
        <fullName evidence="1">Predicted protein</fullName>
    </submittedName>
</protein>
<sequence length="34" mass="3660">MAIAMTPFGRLGRPEDLADVVAFLAGPDGRWLTD</sequence>
<dbReference type="Proteomes" id="UP000003986">
    <property type="component" value="Unassembled WGS sequence"/>
</dbReference>
<dbReference type="AlphaFoldDB" id="D6APH2"/>
<reference evidence="2" key="2">
    <citation type="submission" date="2008-12" db="EMBL/GenBank/DDBJ databases">
        <title>Annotation of Streptomyces roseosporus strain NRRL 15998.</title>
        <authorList>
            <consortium name="The Broad Institute Genome Sequencing Platform"/>
            <consortium name="Broad Institute Microbial Sequencing Center"/>
            <person name="Fischbach M."/>
            <person name="Ward D."/>
            <person name="Young S."/>
            <person name="Kodira C.D."/>
            <person name="Zeng Q."/>
            <person name="Koehrsen M."/>
            <person name="Godfrey P."/>
            <person name="Alvarado L."/>
            <person name="Berlin A.M."/>
            <person name="Borenstein D."/>
            <person name="Chen Z."/>
            <person name="Engels R."/>
            <person name="Freedman E."/>
            <person name="Gellesch M."/>
            <person name="Goldberg J."/>
            <person name="Griggs A."/>
            <person name="Gujja S."/>
            <person name="Heiman D.I."/>
            <person name="Hepburn T.A."/>
            <person name="Howarth C."/>
            <person name="Jen D."/>
            <person name="Larson L."/>
            <person name="Lewis B."/>
            <person name="Mehta T."/>
            <person name="Park D."/>
            <person name="Pearson M."/>
            <person name="Roberts A."/>
            <person name="Saif S."/>
            <person name="Shea T.D."/>
            <person name="Shenoy N."/>
            <person name="Sisk P."/>
            <person name="Stolte C."/>
            <person name="Sykes S.N."/>
            <person name="Walk T."/>
            <person name="White J."/>
            <person name="Yandava C."/>
            <person name="Straight P."/>
            <person name="Clardy J."/>
            <person name="Hung D."/>
            <person name="Kolter R."/>
            <person name="Mekalanos J."/>
            <person name="Walker S."/>
            <person name="Walsh C.T."/>
            <person name="Wieland B.L.C."/>
            <person name="Ilzarbe M."/>
            <person name="Galagan J."/>
            <person name="Nusbaum C."/>
            <person name="Birren B."/>
        </authorList>
    </citation>
    <scope>NUCLEOTIDE SEQUENCE [LARGE SCALE GENOMIC DNA]</scope>
    <source>
        <strain evidence="2">NRRL 15998</strain>
    </source>
</reference>
<dbReference type="EMBL" id="DS999644">
    <property type="protein sequence ID" value="EFE75669.2"/>
    <property type="molecule type" value="Genomic_DNA"/>
</dbReference>
<dbReference type="InterPro" id="IPR036291">
    <property type="entry name" value="NAD(P)-bd_dom_sf"/>
</dbReference>
<dbReference type="SUPFAM" id="SSF51735">
    <property type="entry name" value="NAD(P)-binding Rossmann-fold domains"/>
    <property type="match status" value="1"/>
</dbReference>
<reference evidence="2" key="1">
    <citation type="submission" date="2008-10" db="EMBL/GenBank/DDBJ databases">
        <authorList>
            <person name="Molnar K."/>
        </authorList>
    </citation>
    <scope>NUCLEOTIDE SEQUENCE [LARGE SCALE GENOMIC DNA]</scope>
    <source>
        <strain evidence="2">NRRL 15998</strain>
    </source>
</reference>
<accession>D6APH2</accession>